<evidence type="ECO:0000259" key="3">
    <source>
        <dbReference type="Pfam" id="PF01205"/>
    </source>
</evidence>
<feature type="region of interest" description="Disordered" evidence="2">
    <location>
        <begin position="74"/>
        <end position="93"/>
    </location>
</feature>
<gene>
    <name evidence="5" type="ORF">BN46_0284</name>
    <name evidence="6" type="ORF">HMPREF9719_00232</name>
</gene>
<dbReference type="SUPFAM" id="SSF54980">
    <property type="entry name" value="EF-G C-terminal domain-like"/>
    <property type="match status" value="1"/>
</dbReference>
<dbReference type="PROSITE" id="PS00910">
    <property type="entry name" value="UPF0029"/>
    <property type="match status" value="1"/>
</dbReference>
<feature type="domain" description="UPF0029" evidence="4">
    <location>
        <begin position="155"/>
        <end position="207"/>
    </location>
</feature>
<dbReference type="eggNOG" id="COG1739">
    <property type="taxonomic scope" value="Bacteria"/>
</dbReference>
<dbReference type="InterPro" id="IPR001498">
    <property type="entry name" value="Impact_N"/>
</dbReference>
<dbReference type="RefSeq" id="WP_004600122.1">
    <property type="nucleotide sequence ID" value="NZ_HF541865.1"/>
</dbReference>
<name>I7L859_9CORY</name>
<dbReference type="PANTHER" id="PTHR16301:SF20">
    <property type="entry name" value="IMPACT FAMILY MEMBER YIGZ"/>
    <property type="match status" value="1"/>
</dbReference>
<comment type="caution">
    <text evidence="5">The sequence shown here is derived from an EMBL/GenBank/DDBJ whole genome shotgun (WGS) entry which is preliminary data.</text>
</comment>
<dbReference type="InterPro" id="IPR020569">
    <property type="entry name" value="UPF0029_Impact_CS"/>
</dbReference>
<evidence type="ECO:0000313" key="6">
    <source>
        <dbReference type="EMBL" id="EJZ82830.1"/>
    </source>
</evidence>
<dbReference type="STRING" id="29321.AAV33_05890"/>
<evidence type="ECO:0000259" key="4">
    <source>
        <dbReference type="Pfam" id="PF09186"/>
    </source>
</evidence>
<evidence type="ECO:0000313" key="5">
    <source>
        <dbReference type="EMBL" id="CCI83032.1"/>
    </source>
</evidence>
<comment type="similarity">
    <text evidence="1">Belongs to the IMPACT family.</text>
</comment>
<dbReference type="GO" id="GO:0005737">
    <property type="term" value="C:cytoplasm"/>
    <property type="evidence" value="ECO:0007669"/>
    <property type="project" value="TreeGrafter"/>
</dbReference>
<dbReference type="InterPro" id="IPR015269">
    <property type="entry name" value="UPF0029_Impact_C"/>
</dbReference>
<dbReference type="Pfam" id="PF09186">
    <property type="entry name" value="DUF1949"/>
    <property type="match status" value="1"/>
</dbReference>
<dbReference type="GO" id="GO:0006446">
    <property type="term" value="P:regulation of translational initiation"/>
    <property type="evidence" value="ECO:0007669"/>
    <property type="project" value="TreeGrafter"/>
</dbReference>
<evidence type="ECO:0000313" key="7">
    <source>
        <dbReference type="Proteomes" id="UP000006078"/>
    </source>
</evidence>
<sequence>MPADENAPALGEPYERPRPGPTTVGETEIKRSRFICLIGRAETPEEARAFVDEVRAAYPDATHHCSAYRVHVDAAQPVERSSDDGEPSGTAGRPMLEQLQGSGLLDVAAVVVRYFGGVKLGAGGLVHAYSNSVGDLLPEVPRARREPREAYELGLDHAAAGRVEAELRARGVDVADVSYGRVATLTLTTEPGGGEELAGLIAALTKGEAEPRAVGARWSERAL</sequence>
<dbReference type="InterPro" id="IPR035647">
    <property type="entry name" value="EFG_III/V"/>
</dbReference>
<feature type="region of interest" description="Disordered" evidence="2">
    <location>
        <begin position="1"/>
        <end position="26"/>
    </location>
</feature>
<dbReference type="PATRIC" id="fig|883169.3.peg.217"/>
<feature type="domain" description="Impact N-terminal" evidence="3">
    <location>
        <begin position="30"/>
        <end position="136"/>
    </location>
</feature>
<accession>I7L859</accession>
<proteinExistence type="inferred from homology"/>
<reference evidence="5 8" key="1">
    <citation type="journal article" date="2012" name="J. Bacteriol.">
        <title>Draft Genome Sequence of Turicella otitidis ATCC 51513, Isolated from Middle Ear Fluid from a Child with Otitis Media.</title>
        <authorList>
            <person name="Brinkrolf K."/>
            <person name="Schneider J."/>
            <person name="Knecht M."/>
            <person name="Ruckert C."/>
            <person name="Tauch A."/>
        </authorList>
    </citation>
    <scope>NUCLEOTIDE SEQUENCE [LARGE SCALE GENOMIC DNA]</scope>
    <source>
        <strain evidence="5 8">ATCC 51513</strain>
    </source>
</reference>
<protein>
    <submittedName>
        <fullName evidence="5">IMPACT family member yvyE</fullName>
    </submittedName>
</protein>
<dbReference type="EMBL" id="AHAE01000016">
    <property type="protein sequence ID" value="EJZ82830.1"/>
    <property type="molecule type" value="Genomic_DNA"/>
</dbReference>
<dbReference type="SUPFAM" id="SSF54211">
    <property type="entry name" value="Ribosomal protein S5 domain 2-like"/>
    <property type="match status" value="1"/>
</dbReference>
<dbReference type="HOGENOM" id="CLU_083552_2_0_11"/>
<dbReference type="InterPro" id="IPR036956">
    <property type="entry name" value="Impact_N_sf"/>
</dbReference>
<evidence type="ECO:0000256" key="1">
    <source>
        <dbReference type="ARBA" id="ARBA00007665"/>
    </source>
</evidence>
<dbReference type="OrthoDB" id="9813771at2"/>
<dbReference type="EMBL" id="CAJZ01000037">
    <property type="protein sequence ID" value="CCI83032.1"/>
    <property type="molecule type" value="Genomic_DNA"/>
</dbReference>
<organism evidence="5 8">
    <name type="scientific">Corynebacterium otitidis ATCC 51513</name>
    <dbReference type="NCBI Taxonomy" id="883169"/>
    <lineage>
        <taxon>Bacteria</taxon>
        <taxon>Bacillati</taxon>
        <taxon>Actinomycetota</taxon>
        <taxon>Actinomycetes</taxon>
        <taxon>Mycobacteriales</taxon>
        <taxon>Corynebacteriaceae</taxon>
        <taxon>Corynebacterium</taxon>
    </lineage>
</organism>
<reference evidence="6 7" key="2">
    <citation type="submission" date="2012-08" db="EMBL/GenBank/DDBJ databases">
        <title>The Genome Sequence of Turicella otitidis ATCC 51513.</title>
        <authorList>
            <consortium name="The Broad Institute Genome Sequencing Platform"/>
            <person name="Earl A."/>
            <person name="Ward D."/>
            <person name="Feldgarden M."/>
            <person name="Gevers D."/>
            <person name="Huys G."/>
            <person name="Walker B."/>
            <person name="Young S.K."/>
            <person name="Zeng Q."/>
            <person name="Gargeya S."/>
            <person name="Fitzgerald M."/>
            <person name="Haas B."/>
            <person name="Abouelleil A."/>
            <person name="Alvarado L."/>
            <person name="Arachchi H.M."/>
            <person name="Berlin A.M."/>
            <person name="Chapman S.B."/>
            <person name="Goldberg J."/>
            <person name="Griggs A."/>
            <person name="Gujja S."/>
            <person name="Hansen M."/>
            <person name="Howarth C."/>
            <person name="Imamovic A."/>
            <person name="Larimer J."/>
            <person name="McCowen C."/>
            <person name="Montmayeur A."/>
            <person name="Murphy C."/>
            <person name="Neiman D."/>
            <person name="Pearson M."/>
            <person name="Priest M."/>
            <person name="Roberts A."/>
            <person name="Saif S."/>
            <person name="Shea T."/>
            <person name="Sisk P."/>
            <person name="Sykes S."/>
            <person name="Wortman J."/>
            <person name="Nusbaum C."/>
            <person name="Birren B."/>
        </authorList>
    </citation>
    <scope>NUCLEOTIDE SEQUENCE [LARGE SCALE GENOMIC DNA]</scope>
    <source>
        <strain evidence="6 7">ATCC 51513</strain>
    </source>
</reference>
<dbReference type="Pfam" id="PF01205">
    <property type="entry name" value="Impact_N"/>
    <property type="match status" value="1"/>
</dbReference>
<dbReference type="Gene3D" id="3.30.230.30">
    <property type="entry name" value="Impact, N-terminal domain"/>
    <property type="match status" value="1"/>
</dbReference>
<dbReference type="Proteomes" id="UP000011016">
    <property type="component" value="Unassembled WGS sequence"/>
</dbReference>
<dbReference type="InterPro" id="IPR020568">
    <property type="entry name" value="Ribosomal_Su5_D2-typ_SF"/>
</dbReference>
<dbReference type="InterPro" id="IPR023582">
    <property type="entry name" value="Impact"/>
</dbReference>
<dbReference type="Proteomes" id="UP000006078">
    <property type="component" value="Unassembled WGS sequence"/>
</dbReference>
<dbReference type="AlphaFoldDB" id="I7L859"/>
<evidence type="ECO:0000256" key="2">
    <source>
        <dbReference type="SAM" id="MobiDB-lite"/>
    </source>
</evidence>
<keyword evidence="7" id="KW-1185">Reference proteome</keyword>
<evidence type="ECO:0000313" key="8">
    <source>
        <dbReference type="Proteomes" id="UP000011016"/>
    </source>
</evidence>
<dbReference type="PANTHER" id="PTHR16301">
    <property type="entry name" value="IMPACT-RELATED"/>
    <property type="match status" value="1"/>
</dbReference>